<dbReference type="EMBL" id="JAPEVA010000117">
    <property type="protein sequence ID" value="KAJ4398965.1"/>
    <property type="molecule type" value="Genomic_DNA"/>
</dbReference>
<evidence type="ECO:0000256" key="1">
    <source>
        <dbReference type="SAM" id="MobiDB-lite"/>
    </source>
</evidence>
<accession>A0A9W8Z6U7</accession>
<gene>
    <name evidence="2" type="ORF">N0V91_009832</name>
</gene>
<feature type="region of interest" description="Disordered" evidence="1">
    <location>
        <begin position="151"/>
        <end position="197"/>
    </location>
</feature>
<name>A0A9W8Z6U7_9PLEO</name>
<dbReference type="AlphaFoldDB" id="A0A9W8Z6U7"/>
<dbReference type="Proteomes" id="UP001140510">
    <property type="component" value="Unassembled WGS sequence"/>
</dbReference>
<proteinExistence type="predicted"/>
<organism evidence="2 3">
    <name type="scientific">Didymella pomorum</name>
    <dbReference type="NCBI Taxonomy" id="749634"/>
    <lineage>
        <taxon>Eukaryota</taxon>
        <taxon>Fungi</taxon>
        <taxon>Dikarya</taxon>
        <taxon>Ascomycota</taxon>
        <taxon>Pezizomycotina</taxon>
        <taxon>Dothideomycetes</taxon>
        <taxon>Pleosporomycetidae</taxon>
        <taxon>Pleosporales</taxon>
        <taxon>Pleosporineae</taxon>
        <taxon>Didymellaceae</taxon>
        <taxon>Didymella</taxon>
    </lineage>
</organism>
<keyword evidence="3" id="KW-1185">Reference proteome</keyword>
<feature type="compositionally biased region" description="Basic and acidic residues" evidence="1">
    <location>
        <begin position="151"/>
        <end position="169"/>
    </location>
</feature>
<sequence>MWDLANPLRAQERKLELQNDEKLWAPMIKQGSKVMRQDQGRTSGLKIINQLVARKARITLEIQRELVDKKLRLEDTGAGRELTTVLEQLLQGYGNRLREVEDELKKRDDDARKMLEEAKMEWEEKLREVQADTLNLQKTHEQLLEEQQKRFKQELDEKLQQAEADHAKNLTEQLKGQKRKMKSNYMRGMQDSSRVTM</sequence>
<reference evidence="2" key="1">
    <citation type="submission" date="2022-10" db="EMBL/GenBank/DDBJ databases">
        <title>Tapping the CABI collections for fungal endophytes: first genome assemblies for Collariella, Neodidymelliopsis, Ascochyta clinopodiicola, Didymella pomorum, Didymosphaeria variabile, Neocosmospora piperis and Neocucurbitaria cava.</title>
        <authorList>
            <person name="Hill R."/>
        </authorList>
    </citation>
    <scope>NUCLEOTIDE SEQUENCE</scope>
    <source>
        <strain evidence="2">IMI 355091</strain>
    </source>
</reference>
<protein>
    <submittedName>
        <fullName evidence="2">Uncharacterized protein</fullName>
    </submittedName>
</protein>
<evidence type="ECO:0000313" key="2">
    <source>
        <dbReference type="EMBL" id="KAJ4398965.1"/>
    </source>
</evidence>
<comment type="caution">
    <text evidence="2">The sequence shown here is derived from an EMBL/GenBank/DDBJ whole genome shotgun (WGS) entry which is preliminary data.</text>
</comment>
<evidence type="ECO:0000313" key="3">
    <source>
        <dbReference type="Proteomes" id="UP001140510"/>
    </source>
</evidence>
<dbReference type="OrthoDB" id="8954335at2759"/>